<keyword evidence="2" id="KW-1185">Reference proteome</keyword>
<dbReference type="Proteomes" id="UP001732700">
    <property type="component" value="Chromosome 1C"/>
</dbReference>
<reference evidence="1" key="2">
    <citation type="submission" date="2025-09" db="UniProtKB">
        <authorList>
            <consortium name="EnsemblPlants"/>
        </authorList>
    </citation>
    <scope>IDENTIFICATION</scope>
</reference>
<evidence type="ECO:0000313" key="1">
    <source>
        <dbReference type="EnsemblPlants" id="AVESA.00010b.r2.1CG0108720.1.CDS"/>
    </source>
</evidence>
<protein>
    <submittedName>
        <fullName evidence="1">Uncharacterized protein</fullName>
    </submittedName>
</protein>
<reference evidence="1" key="1">
    <citation type="submission" date="2021-05" db="EMBL/GenBank/DDBJ databases">
        <authorList>
            <person name="Scholz U."/>
            <person name="Mascher M."/>
            <person name="Fiebig A."/>
        </authorList>
    </citation>
    <scope>NUCLEOTIDE SEQUENCE [LARGE SCALE GENOMIC DNA]</scope>
</reference>
<evidence type="ECO:0000313" key="2">
    <source>
        <dbReference type="Proteomes" id="UP001732700"/>
    </source>
</evidence>
<proteinExistence type="predicted"/>
<sequence>MPFGRKLARDADGSEEEYEDAEVEREDRVDLSDGDEVDADDENDEEEESAEPDAGKSSKQQPLHDEVIVKSRAKGKNPGGAKSWQCKHCKKSFTSSFTRIRAHFFGPPPGQKPNIKRCSAVQTDRNLYKRLWDKVQGKKGVSNPVATSKPLADAFATVERDSVDMKIMEFIAANGIPFNVLRSPQYYEMVSAIKRAPKDYKPPSYEKARTTLLDACKSNVEKQLAPVRDTWYTQGVSVVSDGWTNVKNEALINFIASNSRGSMFLYAEDFSGMEKTGDNIAQFLLKAIDEIGPSNVLQVVTDNASNCKAAGREIEKVHKHIFWSPCVVHTLNLIFKDLANACPWIVNTYKAGKQVVKYILNHPHCLKLFRSNSKLNLLKVAKTRFASHYILLKRLKDCREALATTVATIQWKDWARTGDQHARTTADLITRTINDDVFWDEIDVILSITKPLYLLIKFGDGEGSKVAEIYEKMDTMVGEIKDVLRKKDNPHNGDLDTVLDIILERWGKMNWTFHCLAFALCPKYYDLQYLATNAPGGIARKAPNQDKEVMIAVIEAFDKISEDAAEQNLLRSQLNQFVMKKGLFALPQVQLDAVTMSPIDWWFSYGGETPELAEVAKKVLSQPISSSSAERNWSTYSFIHSVKRNRLNTKTADKLVYIHANIRLISRFCESYKTGPHCRWDMDPANSSLEESSLKLEELRWKYLEGDFCDDEPTVDVDEETPATKKRKITKTKK</sequence>
<organism evidence="1 2">
    <name type="scientific">Avena sativa</name>
    <name type="common">Oat</name>
    <dbReference type="NCBI Taxonomy" id="4498"/>
    <lineage>
        <taxon>Eukaryota</taxon>
        <taxon>Viridiplantae</taxon>
        <taxon>Streptophyta</taxon>
        <taxon>Embryophyta</taxon>
        <taxon>Tracheophyta</taxon>
        <taxon>Spermatophyta</taxon>
        <taxon>Magnoliopsida</taxon>
        <taxon>Liliopsida</taxon>
        <taxon>Poales</taxon>
        <taxon>Poaceae</taxon>
        <taxon>BOP clade</taxon>
        <taxon>Pooideae</taxon>
        <taxon>Poodae</taxon>
        <taxon>Poeae</taxon>
        <taxon>Poeae Chloroplast Group 1 (Aveneae type)</taxon>
        <taxon>Aveninae</taxon>
        <taxon>Avena</taxon>
    </lineage>
</organism>
<accession>A0ACD5TQ53</accession>
<dbReference type="EnsemblPlants" id="AVESA.00010b.r2.1CG0108720.1">
    <property type="protein sequence ID" value="AVESA.00010b.r2.1CG0108720.1.CDS"/>
    <property type="gene ID" value="AVESA.00010b.r2.1CG0108720"/>
</dbReference>
<name>A0ACD5TQ53_AVESA</name>